<dbReference type="EMBL" id="JBIGIA010000003">
    <property type="protein sequence ID" value="MFG6456246.1"/>
    <property type="molecule type" value="Genomic_DNA"/>
</dbReference>
<evidence type="ECO:0000259" key="1">
    <source>
        <dbReference type="Pfam" id="PF00561"/>
    </source>
</evidence>
<dbReference type="GO" id="GO:0016787">
    <property type="term" value="F:hydrolase activity"/>
    <property type="evidence" value="ECO:0007669"/>
    <property type="project" value="UniProtKB-KW"/>
</dbReference>
<protein>
    <submittedName>
        <fullName evidence="2">Alpha/beta fold hydrolase</fullName>
    </submittedName>
</protein>
<accession>A0ABW7G2S2</accession>
<evidence type="ECO:0000313" key="2">
    <source>
        <dbReference type="EMBL" id="MFG6456246.1"/>
    </source>
</evidence>
<feature type="domain" description="AB hydrolase-1" evidence="1">
    <location>
        <begin position="7"/>
        <end position="243"/>
    </location>
</feature>
<reference evidence="2 3" key="1">
    <citation type="submission" date="2024-09" db="EMBL/GenBank/DDBJ databases">
        <title>Novel species of the genus Pelomonas and Roseateles isolated from streams.</title>
        <authorList>
            <person name="Lu H."/>
        </authorList>
    </citation>
    <scope>NUCLEOTIDE SEQUENCE [LARGE SCALE GENOMIC DNA]</scope>
    <source>
        <strain evidence="2 3">BYS96W</strain>
    </source>
</reference>
<evidence type="ECO:0000313" key="3">
    <source>
        <dbReference type="Proteomes" id="UP001606305"/>
    </source>
</evidence>
<dbReference type="SUPFAM" id="SSF53474">
    <property type="entry name" value="alpha/beta-Hydrolases"/>
    <property type="match status" value="1"/>
</dbReference>
<sequence>MTPAAAPIVCLHSSGAGGRQWRRLLADAAAAGHDWTWHAPDLLGHGSRPGWPADAVGDLAHEARELLNHLQLPAGQPLHLVGHSYGGATALQIALMHPERVRSLTLYEPVAFGVLPALGEEQPEWCEARDVAAAVTAALARGDTDAAARGFVGYWQGRDVWPELDAAQRARLAEPMPTIRHHFDALFAARWQPTQLAALRMPVRLIFGSATRASARRVALTLATQLPQVQTVELDGAGHLAPIADAARVNPLILAHLAGMLGQPARYPG</sequence>
<dbReference type="Pfam" id="PF00561">
    <property type="entry name" value="Abhydrolase_1"/>
    <property type="match status" value="1"/>
</dbReference>
<proteinExistence type="predicted"/>
<dbReference type="PRINTS" id="PR00111">
    <property type="entry name" value="ABHYDROLASE"/>
</dbReference>
<gene>
    <name evidence="2" type="ORF">ACG00X_05330</name>
</gene>
<name>A0ABW7G2S2_9BURK</name>
<keyword evidence="2" id="KW-0378">Hydrolase</keyword>
<dbReference type="PANTHER" id="PTHR43194:SF5">
    <property type="entry name" value="PIMELOYL-[ACYL-CARRIER PROTEIN] METHYL ESTER ESTERASE"/>
    <property type="match status" value="1"/>
</dbReference>
<dbReference type="InterPro" id="IPR029058">
    <property type="entry name" value="AB_hydrolase_fold"/>
</dbReference>
<keyword evidence="3" id="KW-1185">Reference proteome</keyword>
<dbReference type="Gene3D" id="3.40.50.1820">
    <property type="entry name" value="alpha/beta hydrolase"/>
    <property type="match status" value="1"/>
</dbReference>
<comment type="caution">
    <text evidence="2">The sequence shown here is derived from an EMBL/GenBank/DDBJ whole genome shotgun (WGS) entry which is preliminary data.</text>
</comment>
<dbReference type="InterPro" id="IPR000073">
    <property type="entry name" value="AB_hydrolase_1"/>
</dbReference>
<organism evidence="2 3">
    <name type="scientific">Pelomonas nitida</name>
    <dbReference type="NCBI Taxonomy" id="3299027"/>
    <lineage>
        <taxon>Bacteria</taxon>
        <taxon>Pseudomonadati</taxon>
        <taxon>Pseudomonadota</taxon>
        <taxon>Betaproteobacteria</taxon>
        <taxon>Burkholderiales</taxon>
        <taxon>Sphaerotilaceae</taxon>
        <taxon>Roseateles</taxon>
    </lineage>
</organism>
<dbReference type="RefSeq" id="WP_394486967.1">
    <property type="nucleotide sequence ID" value="NZ_JBIGIA010000003.1"/>
</dbReference>
<dbReference type="Proteomes" id="UP001606305">
    <property type="component" value="Unassembled WGS sequence"/>
</dbReference>
<dbReference type="PANTHER" id="PTHR43194">
    <property type="entry name" value="HYDROLASE ALPHA/BETA FOLD FAMILY"/>
    <property type="match status" value="1"/>
</dbReference>
<dbReference type="InterPro" id="IPR050228">
    <property type="entry name" value="Carboxylesterase_BioH"/>
</dbReference>